<organism evidence="2 3">
    <name type="scientific">Sodiomyces alkalinus (strain CBS 110278 / VKM F-3762 / F11)</name>
    <name type="common">Alkaliphilic filamentous fungus</name>
    <dbReference type="NCBI Taxonomy" id="1314773"/>
    <lineage>
        <taxon>Eukaryota</taxon>
        <taxon>Fungi</taxon>
        <taxon>Dikarya</taxon>
        <taxon>Ascomycota</taxon>
        <taxon>Pezizomycotina</taxon>
        <taxon>Sordariomycetes</taxon>
        <taxon>Hypocreomycetidae</taxon>
        <taxon>Glomerellales</taxon>
        <taxon>Plectosphaerellaceae</taxon>
        <taxon>Sodiomyces</taxon>
    </lineage>
</organism>
<dbReference type="RefSeq" id="XP_028469673.1">
    <property type="nucleotide sequence ID" value="XM_028613675.1"/>
</dbReference>
<reference evidence="2 3" key="1">
    <citation type="journal article" date="2018" name="Mol. Ecol.">
        <title>The obligate alkalophilic soda-lake fungus Sodiomyces alkalinus has shifted to a protein diet.</title>
        <authorList>
            <person name="Grum-Grzhimaylo A.A."/>
            <person name="Falkoski D.L."/>
            <person name="van den Heuvel J."/>
            <person name="Valero-Jimenez C.A."/>
            <person name="Min B."/>
            <person name="Choi I.G."/>
            <person name="Lipzen A."/>
            <person name="Daum C.G."/>
            <person name="Aanen D.K."/>
            <person name="Tsang A."/>
            <person name="Henrissat B."/>
            <person name="Bilanenko E.N."/>
            <person name="de Vries R.P."/>
            <person name="van Kan J.A.L."/>
            <person name="Grigoriev I.V."/>
            <person name="Debets A.J.M."/>
        </authorList>
    </citation>
    <scope>NUCLEOTIDE SEQUENCE [LARGE SCALE GENOMIC DNA]</scope>
    <source>
        <strain evidence="2 3">F11</strain>
    </source>
</reference>
<dbReference type="GeneID" id="39582153"/>
<dbReference type="EMBL" id="ML119051">
    <property type="protein sequence ID" value="ROT41867.1"/>
    <property type="molecule type" value="Genomic_DNA"/>
</dbReference>
<keyword evidence="1" id="KW-0732">Signal</keyword>
<name>A0A3N2Q593_SODAK</name>
<protein>
    <submittedName>
        <fullName evidence="2">Uncharacterized protein</fullName>
    </submittedName>
</protein>
<sequence>MKYQNVTLLLFLLSATEILVIHRWDRRKLLEVKLPQRRHYDRDHVLAPLNTVNTRLYLPRNIYILRATGNPPHIDMAKLSKINSFTLQIHTQINHSTVPYYASSRPCSLYSSSQIQ</sequence>
<keyword evidence="3" id="KW-1185">Reference proteome</keyword>
<feature type="signal peptide" evidence="1">
    <location>
        <begin position="1"/>
        <end position="18"/>
    </location>
</feature>
<evidence type="ECO:0000256" key="1">
    <source>
        <dbReference type="SAM" id="SignalP"/>
    </source>
</evidence>
<feature type="chain" id="PRO_5018166600" evidence="1">
    <location>
        <begin position="19"/>
        <end position="116"/>
    </location>
</feature>
<proteinExistence type="predicted"/>
<dbReference type="Proteomes" id="UP000272025">
    <property type="component" value="Unassembled WGS sequence"/>
</dbReference>
<evidence type="ECO:0000313" key="3">
    <source>
        <dbReference type="Proteomes" id="UP000272025"/>
    </source>
</evidence>
<evidence type="ECO:0000313" key="2">
    <source>
        <dbReference type="EMBL" id="ROT41867.1"/>
    </source>
</evidence>
<gene>
    <name evidence="2" type="ORF">SODALDRAFT_353988</name>
</gene>
<dbReference type="AlphaFoldDB" id="A0A3N2Q593"/>
<accession>A0A3N2Q593</accession>